<name>A0A6J7J1L7_9ZZZZ</name>
<dbReference type="AlphaFoldDB" id="A0A6J7J1L7"/>
<dbReference type="EMBL" id="CAFBMZ010000131">
    <property type="protein sequence ID" value="CAB4937009.1"/>
    <property type="molecule type" value="Genomic_DNA"/>
</dbReference>
<sequence length="215" mass="23624">MGLSWDTPHYLGKVRAENDDLQKTLVANRDYSEIGIVWVADSGKILTSFSFDHGLHWSREFQIGNINSVSYVPSIVSTKTTTSEGFLVSSVEYTGSIFKLYARQLAPFALIYDDNGSSAGAASAPEIFLNPLETIAQENIGKLQKTNSVFVGWNSKPDGSGEAFQPGGKIALSKSLRLYAQWKKIPFMITCVKGKLVKKVTSLNPVCPKGFTKKY</sequence>
<protein>
    <submittedName>
        <fullName evidence="1">Unannotated protein</fullName>
    </submittedName>
</protein>
<gene>
    <name evidence="1" type="ORF">UFOPK3684_01282</name>
</gene>
<dbReference type="InterPro" id="IPR042229">
    <property type="entry name" value="Listeria/Bacterioides_rpt_sf"/>
</dbReference>
<accession>A0A6J7J1L7</accession>
<evidence type="ECO:0000313" key="1">
    <source>
        <dbReference type="EMBL" id="CAB4937009.1"/>
    </source>
</evidence>
<reference evidence="1" key="1">
    <citation type="submission" date="2020-05" db="EMBL/GenBank/DDBJ databases">
        <authorList>
            <person name="Chiriac C."/>
            <person name="Salcher M."/>
            <person name="Ghai R."/>
            <person name="Kavagutti S V."/>
        </authorList>
    </citation>
    <scope>NUCLEOTIDE SEQUENCE</scope>
</reference>
<dbReference type="Gene3D" id="2.60.40.4270">
    <property type="entry name" value="Listeria-Bacteroides repeat domain"/>
    <property type="match status" value="1"/>
</dbReference>
<organism evidence="1">
    <name type="scientific">freshwater metagenome</name>
    <dbReference type="NCBI Taxonomy" id="449393"/>
    <lineage>
        <taxon>unclassified sequences</taxon>
        <taxon>metagenomes</taxon>
        <taxon>ecological metagenomes</taxon>
    </lineage>
</organism>
<proteinExistence type="predicted"/>